<feature type="domain" description="SEA" evidence="2">
    <location>
        <begin position="74"/>
        <end position="143"/>
    </location>
</feature>
<evidence type="ECO:0000259" key="2">
    <source>
        <dbReference type="Pfam" id="PF01390"/>
    </source>
</evidence>
<accession>A0AAV7QUH0</accession>
<evidence type="ECO:0000313" key="4">
    <source>
        <dbReference type="Proteomes" id="UP001066276"/>
    </source>
</evidence>
<feature type="region of interest" description="Disordered" evidence="1">
    <location>
        <begin position="1"/>
        <end position="22"/>
    </location>
</feature>
<organism evidence="3 4">
    <name type="scientific">Pleurodeles waltl</name>
    <name type="common">Iberian ribbed newt</name>
    <dbReference type="NCBI Taxonomy" id="8319"/>
    <lineage>
        <taxon>Eukaryota</taxon>
        <taxon>Metazoa</taxon>
        <taxon>Chordata</taxon>
        <taxon>Craniata</taxon>
        <taxon>Vertebrata</taxon>
        <taxon>Euteleostomi</taxon>
        <taxon>Amphibia</taxon>
        <taxon>Batrachia</taxon>
        <taxon>Caudata</taxon>
        <taxon>Salamandroidea</taxon>
        <taxon>Salamandridae</taxon>
        <taxon>Pleurodelinae</taxon>
        <taxon>Pleurodeles</taxon>
    </lineage>
</organism>
<name>A0AAV7QUH0_PLEWA</name>
<sequence>METFNIGNSTSSLLSPPHQPTGSSIWPNIRTNTQVATQKACGPFLSGSTCQNGANVIDVIVASDAPTKDVYVLLKINQTFDMNLENPSSSQYNELKTKTEKIAQFYRKVFRGHYRKMTVNGFSSGSIIVNTSASYRYNNNQTEIDSLNNNLDSEVTDIFNSSETLNVLASMFNVTVVELLDTSSDSPITVISQLQGFMKCSLDFANYTMVCNNGTCTCLGSCYTDPDVCNQAGRCFNRLYGPVCE</sequence>
<proteinExistence type="predicted"/>
<evidence type="ECO:0000313" key="3">
    <source>
        <dbReference type="EMBL" id="KAJ1144171.1"/>
    </source>
</evidence>
<reference evidence="3" key="1">
    <citation type="journal article" date="2022" name="bioRxiv">
        <title>Sequencing and chromosome-scale assembly of the giantPleurodeles waltlgenome.</title>
        <authorList>
            <person name="Brown T."/>
            <person name="Elewa A."/>
            <person name="Iarovenko S."/>
            <person name="Subramanian E."/>
            <person name="Araus A.J."/>
            <person name="Petzold A."/>
            <person name="Susuki M."/>
            <person name="Suzuki K.-i.T."/>
            <person name="Hayashi T."/>
            <person name="Toyoda A."/>
            <person name="Oliveira C."/>
            <person name="Osipova E."/>
            <person name="Leigh N.D."/>
            <person name="Simon A."/>
            <person name="Yun M.H."/>
        </authorList>
    </citation>
    <scope>NUCLEOTIDE SEQUENCE</scope>
    <source>
        <strain evidence="3">20211129_DDA</strain>
        <tissue evidence="3">Liver</tissue>
    </source>
</reference>
<dbReference type="Gene3D" id="3.30.70.960">
    <property type="entry name" value="SEA domain"/>
    <property type="match status" value="1"/>
</dbReference>
<dbReference type="InterPro" id="IPR036364">
    <property type="entry name" value="SEA_dom_sf"/>
</dbReference>
<gene>
    <name evidence="3" type="ORF">NDU88_010473</name>
</gene>
<dbReference type="AlphaFoldDB" id="A0AAV7QUH0"/>
<comment type="caution">
    <text evidence="3">The sequence shown here is derived from an EMBL/GenBank/DDBJ whole genome shotgun (WGS) entry which is preliminary data.</text>
</comment>
<evidence type="ECO:0000256" key="1">
    <source>
        <dbReference type="SAM" id="MobiDB-lite"/>
    </source>
</evidence>
<keyword evidence="4" id="KW-1185">Reference proteome</keyword>
<protein>
    <recommendedName>
        <fullName evidence="2">SEA domain-containing protein</fullName>
    </recommendedName>
</protein>
<dbReference type="Proteomes" id="UP001066276">
    <property type="component" value="Chromosome 6"/>
</dbReference>
<dbReference type="EMBL" id="JANPWB010000010">
    <property type="protein sequence ID" value="KAJ1144171.1"/>
    <property type="molecule type" value="Genomic_DNA"/>
</dbReference>
<dbReference type="Pfam" id="PF01390">
    <property type="entry name" value="SEA"/>
    <property type="match status" value="1"/>
</dbReference>
<dbReference type="InterPro" id="IPR000082">
    <property type="entry name" value="SEA_dom"/>
</dbReference>